<reference evidence="1" key="1">
    <citation type="submission" date="2022-11" db="EMBL/GenBank/DDBJ databases">
        <title>Genome Sequence of Boeremia exigua.</title>
        <authorList>
            <person name="Buettner E."/>
        </authorList>
    </citation>
    <scope>NUCLEOTIDE SEQUENCE</scope>
    <source>
        <strain evidence="1">CU02</strain>
    </source>
</reference>
<gene>
    <name evidence="1" type="ORF">OPT61_g6623</name>
</gene>
<dbReference type="EMBL" id="JAPHNI010000486">
    <property type="protein sequence ID" value="KAJ8110573.1"/>
    <property type="molecule type" value="Genomic_DNA"/>
</dbReference>
<name>A0ACC2I636_9PLEO</name>
<evidence type="ECO:0000313" key="1">
    <source>
        <dbReference type="EMBL" id="KAJ8110573.1"/>
    </source>
</evidence>
<dbReference type="Proteomes" id="UP001153331">
    <property type="component" value="Unassembled WGS sequence"/>
</dbReference>
<keyword evidence="2" id="KW-1185">Reference proteome</keyword>
<comment type="caution">
    <text evidence="1">The sequence shown here is derived from an EMBL/GenBank/DDBJ whole genome shotgun (WGS) entry which is preliminary data.</text>
</comment>
<protein>
    <submittedName>
        <fullName evidence="1">Uncharacterized protein</fullName>
    </submittedName>
</protein>
<accession>A0ACC2I636</accession>
<proteinExistence type="predicted"/>
<organism evidence="1 2">
    <name type="scientific">Boeremia exigua</name>
    <dbReference type="NCBI Taxonomy" id="749465"/>
    <lineage>
        <taxon>Eukaryota</taxon>
        <taxon>Fungi</taxon>
        <taxon>Dikarya</taxon>
        <taxon>Ascomycota</taxon>
        <taxon>Pezizomycotina</taxon>
        <taxon>Dothideomycetes</taxon>
        <taxon>Pleosporomycetidae</taxon>
        <taxon>Pleosporales</taxon>
        <taxon>Pleosporineae</taxon>
        <taxon>Didymellaceae</taxon>
        <taxon>Boeremia</taxon>
    </lineage>
</organism>
<sequence length="245" mass="27503">MSANNNKVGSLANPYDLEPDKSYTDDPSYVPCKADDDEDPVSQGNSGHHSDHGGSNHARGQEVSSHFSNTTLFEADHVPVSQDTEDAHDHRKAGSQSTHKAVGQSNRKAVGQSNRKTVSNINLNATITFSCQTTKDNVHAWNLIVEKKRLALKTQDVPHSVYLLSKPGENLTAIYGYKNDKTGHKRRYLMHRTANNADFQKEQTSLQSLPRLVKLREDWEQLSRKDRRCHHINNFGVFLCKSTII</sequence>
<evidence type="ECO:0000313" key="2">
    <source>
        <dbReference type="Proteomes" id="UP001153331"/>
    </source>
</evidence>